<dbReference type="Proteomes" id="UP001146351">
    <property type="component" value="Unassembled WGS sequence"/>
</dbReference>
<proteinExistence type="predicted"/>
<dbReference type="PANTHER" id="PTHR34144:SF7">
    <property type="entry name" value="EXPORT PROTEIN (CAP59), PUTATIVE (AFU_ORTHOLOGUE AFUA_7G05020)-RELATED"/>
    <property type="match status" value="1"/>
</dbReference>
<gene>
    <name evidence="2" type="ORF">N7492_000228</name>
</gene>
<evidence type="ECO:0000256" key="1">
    <source>
        <dbReference type="SAM" id="Phobius"/>
    </source>
</evidence>
<dbReference type="InterPro" id="IPR021047">
    <property type="entry name" value="Mannosyltransferase_CMT1"/>
</dbReference>
<dbReference type="PANTHER" id="PTHR34144">
    <property type="entry name" value="CHROMOSOME 8, WHOLE GENOME SHOTGUN SEQUENCE"/>
    <property type="match status" value="1"/>
</dbReference>
<dbReference type="AlphaFoldDB" id="A0A9W9IRD1"/>
<evidence type="ECO:0008006" key="4">
    <source>
        <dbReference type="Google" id="ProtNLM"/>
    </source>
</evidence>
<reference evidence="2" key="2">
    <citation type="journal article" date="2023" name="IMA Fungus">
        <title>Comparative genomic study of the Penicillium genus elucidates a diverse pangenome and 15 lateral gene transfer events.</title>
        <authorList>
            <person name="Petersen C."/>
            <person name="Sorensen T."/>
            <person name="Nielsen M.R."/>
            <person name="Sondergaard T.E."/>
            <person name="Sorensen J.L."/>
            <person name="Fitzpatrick D.A."/>
            <person name="Frisvad J.C."/>
            <person name="Nielsen K.L."/>
        </authorList>
    </citation>
    <scope>NUCLEOTIDE SEQUENCE</scope>
    <source>
        <strain evidence="2">IBT 21917</strain>
    </source>
</reference>
<evidence type="ECO:0000313" key="2">
    <source>
        <dbReference type="EMBL" id="KAJ5182612.1"/>
    </source>
</evidence>
<name>A0A9W9IRD1_9EURO</name>
<dbReference type="EMBL" id="JAPQKO010000001">
    <property type="protein sequence ID" value="KAJ5182612.1"/>
    <property type="molecule type" value="Genomic_DNA"/>
</dbReference>
<protein>
    <recommendedName>
        <fullName evidence="4">Polysaccharide export protein</fullName>
    </recommendedName>
</protein>
<comment type="caution">
    <text evidence="2">The sequence shown here is derived from an EMBL/GenBank/DDBJ whole genome shotgun (WGS) entry which is preliminary data.</text>
</comment>
<keyword evidence="1" id="KW-0812">Transmembrane</keyword>
<keyword evidence="3" id="KW-1185">Reference proteome</keyword>
<keyword evidence="1" id="KW-0472">Membrane</keyword>
<accession>A0A9W9IRD1</accession>
<dbReference type="Pfam" id="PF11735">
    <property type="entry name" value="CAP59_mtransfer"/>
    <property type="match status" value="1"/>
</dbReference>
<keyword evidence="1" id="KW-1133">Transmembrane helix</keyword>
<reference evidence="2" key="1">
    <citation type="submission" date="2022-11" db="EMBL/GenBank/DDBJ databases">
        <authorList>
            <person name="Petersen C."/>
        </authorList>
    </citation>
    <scope>NUCLEOTIDE SEQUENCE</scope>
    <source>
        <strain evidence="2">IBT 21917</strain>
    </source>
</reference>
<dbReference type="OrthoDB" id="262547at2759"/>
<feature type="transmembrane region" description="Helical" evidence="1">
    <location>
        <begin position="20"/>
        <end position="40"/>
    </location>
</feature>
<sequence>MSLFLPYRRTLRRVVVRNRILRSLFILLVGWNLIEVHLILNRISAADLLSHPEPPRKERIFIASTHWNNELVLRSHWNQAVSDLARKLGPDHVYISIYESGSWDNTKAALMDLDAELDQLQIPRTIATSHVTHADEINAPPTDHGWIVTPRGRPELRRIPFLSRQRNLSLKPLEDLAQQGVTFDKILFLNDVVFKPNDVFALLDTNHGDYAAACSVDFSKPPNYYDTFALRDARGHEAVSSTWPFFRDAATRRGMKHFTPIPVKIAMDAAPFLAATPLRFRGIPDSLALSHLEGSECCLVHADNPLTAQHGVYLNPLVRVGYNGPAYDAVNPTKNWLSAGSILKGLWINRIRRWMTTPFFQDMKVRRLVNRWAAQSEDHREPGVFCIINEMQVLIDRGWAHV</sequence>
<evidence type="ECO:0000313" key="3">
    <source>
        <dbReference type="Proteomes" id="UP001146351"/>
    </source>
</evidence>
<organism evidence="2 3">
    <name type="scientific">Penicillium capsulatum</name>
    <dbReference type="NCBI Taxonomy" id="69766"/>
    <lineage>
        <taxon>Eukaryota</taxon>
        <taxon>Fungi</taxon>
        <taxon>Dikarya</taxon>
        <taxon>Ascomycota</taxon>
        <taxon>Pezizomycotina</taxon>
        <taxon>Eurotiomycetes</taxon>
        <taxon>Eurotiomycetidae</taxon>
        <taxon>Eurotiales</taxon>
        <taxon>Aspergillaceae</taxon>
        <taxon>Penicillium</taxon>
    </lineage>
</organism>